<evidence type="ECO:0000313" key="5">
    <source>
        <dbReference type="Proteomes" id="UP000325577"/>
    </source>
</evidence>
<feature type="compositionally biased region" description="Polar residues" evidence="1">
    <location>
        <begin position="486"/>
        <end position="499"/>
    </location>
</feature>
<dbReference type="Pfam" id="PF04782">
    <property type="entry name" value="DUF632"/>
    <property type="match status" value="1"/>
</dbReference>
<evidence type="ECO:0000313" key="4">
    <source>
        <dbReference type="EMBL" id="KAA8531127.1"/>
    </source>
</evidence>
<feature type="region of interest" description="Disordered" evidence="1">
    <location>
        <begin position="344"/>
        <end position="499"/>
    </location>
</feature>
<organism evidence="4 5">
    <name type="scientific">Nyssa sinensis</name>
    <dbReference type="NCBI Taxonomy" id="561372"/>
    <lineage>
        <taxon>Eukaryota</taxon>
        <taxon>Viridiplantae</taxon>
        <taxon>Streptophyta</taxon>
        <taxon>Embryophyta</taxon>
        <taxon>Tracheophyta</taxon>
        <taxon>Spermatophyta</taxon>
        <taxon>Magnoliopsida</taxon>
        <taxon>eudicotyledons</taxon>
        <taxon>Gunneridae</taxon>
        <taxon>Pentapetalae</taxon>
        <taxon>asterids</taxon>
        <taxon>Cornales</taxon>
        <taxon>Nyssaceae</taxon>
        <taxon>Nyssa</taxon>
    </lineage>
</organism>
<name>A0A5J5ANY8_9ASTE</name>
<dbReference type="Proteomes" id="UP000325577">
    <property type="component" value="Linkage Group LG2"/>
</dbReference>
<evidence type="ECO:0008006" key="6">
    <source>
        <dbReference type="Google" id="ProtNLM"/>
    </source>
</evidence>
<sequence>MLFDMGCVVSKMDDSELVSLCRERKELIKATVDCRCALASAHILYFQSLLDVSNALNGFIEEELVVSVDLPSSVDSDRQLSGEDSHLEFSSMESDTDLGSLTDCVHEVSEVSEPSSLENDSQLGESSNVYYMKKFSTDVPTSVFEQPQVVYPTVQWHDSSKLFTQYPQNGNRVSSNGPMNFRSNSVRFPQYENETFSGGPMNFLPNNLRFSQYGNGLSSGCPMNFPPNNPRFAQYENGVPFGDQMLPPNNLMFPQYGNVKFSGGPMNFPFNNLVSDPYGNKVSYGISMDGPPHDPYYNQPDSSAAPQSPPPPEVSTWDYLNPFNLVDDIFPSNFFRGRYGSGFSSSDSDLREMREREGIPDLEYDTKRSLMEEAPNEIELEVNDREDLDEGPSEEVPLRNGEEVLLSQENESKSSDDGPVPWENETKSSDDGPVPQEIEMKRHPDTIGKESTTKSDTVGSNGLEEEERKKGTFQVKEALTKEGESSRQVNSTPLASNGSRDFRETLKEIRDAFDTAFNYGKEVSIMLEAGKLPYQPGVFSSWIWSLMGPSMVTYSVPAQMMSKRSASRVVRIAKAKNGNLENDICMNSRNLSSTLEKIYLWEKKLYEEVKRDPNTTWESME</sequence>
<dbReference type="PANTHER" id="PTHR21450:SF43">
    <property type="entry name" value="DUF630 FAMILY PROTEIN"/>
    <property type="match status" value="1"/>
</dbReference>
<proteinExistence type="predicted"/>
<dbReference type="EMBL" id="CM018043">
    <property type="protein sequence ID" value="KAA8531127.1"/>
    <property type="molecule type" value="Genomic_DNA"/>
</dbReference>
<dbReference type="AlphaFoldDB" id="A0A5J5ANY8"/>
<feature type="compositionally biased region" description="Basic and acidic residues" evidence="1">
    <location>
        <begin position="438"/>
        <end position="453"/>
    </location>
</feature>
<dbReference type="PANTHER" id="PTHR21450">
    <property type="entry name" value="PROTEIN ALTERED PHOSPHATE STARVATION RESPONSE 1"/>
    <property type="match status" value="1"/>
</dbReference>
<protein>
    <recommendedName>
        <fullName evidence="6">DUF630 domain-containing protein</fullName>
    </recommendedName>
</protein>
<dbReference type="OrthoDB" id="1925648at2759"/>
<feature type="region of interest" description="Disordered" evidence="1">
    <location>
        <begin position="285"/>
        <end position="316"/>
    </location>
</feature>
<evidence type="ECO:0000259" key="3">
    <source>
        <dbReference type="Pfam" id="PF04783"/>
    </source>
</evidence>
<evidence type="ECO:0000259" key="2">
    <source>
        <dbReference type="Pfam" id="PF04782"/>
    </source>
</evidence>
<dbReference type="InterPro" id="IPR006868">
    <property type="entry name" value="DUF630"/>
</dbReference>
<feature type="compositionally biased region" description="Basic and acidic residues" evidence="1">
    <location>
        <begin position="348"/>
        <end position="371"/>
    </location>
</feature>
<feature type="domain" description="DUF630" evidence="3">
    <location>
        <begin position="5"/>
        <end position="63"/>
    </location>
</feature>
<feature type="domain" description="DUF632" evidence="2">
    <location>
        <begin position="503"/>
        <end position="612"/>
    </location>
</feature>
<accession>A0A5J5ANY8</accession>
<gene>
    <name evidence="4" type="ORF">F0562_005836</name>
</gene>
<reference evidence="4 5" key="1">
    <citation type="submission" date="2019-09" db="EMBL/GenBank/DDBJ databases">
        <title>A chromosome-level genome assembly of the Chinese tupelo Nyssa sinensis.</title>
        <authorList>
            <person name="Yang X."/>
            <person name="Kang M."/>
            <person name="Yang Y."/>
            <person name="Xiong H."/>
            <person name="Wang M."/>
            <person name="Zhang Z."/>
            <person name="Wang Z."/>
            <person name="Wu H."/>
            <person name="Ma T."/>
            <person name="Liu J."/>
            <person name="Xi Z."/>
        </authorList>
    </citation>
    <scope>NUCLEOTIDE SEQUENCE [LARGE SCALE GENOMIC DNA]</scope>
    <source>
        <strain evidence="4">J267</strain>
        <tissue evidence="4">Leaf</tissue>
    </source>
</reference>
<dbReference type="InterPro" id="IPR006867">
    <property type="entry name" value="DUF632"/>
</dbReference>
<feature type="compositionally biased region" description="Acidic residues" evidence="1">
    <location>
        <begin position="374"/>
        <end position="393"/>
    </location>
</feature>
<dbReference type="Pfam" id="PF04783">
    <property type="entry name" value="DUF630"/>
    <property type="match status" value="1"/>
</dbReference>
<evidence type="ECO:0000256" key="1">
    <source>
        <dbReference type="SAM" id="MobiDB-lite"/>
    </source>
</evidence>
<keyword evidence="5" id="KW-1185">Reference proteome</keyword>